<dbReference type="EMBL" id="LEKV01000895">
    <property type="protein sequence ID" value="KVI11122.1"/>
    <property type="molecule type" value="Genomic_DNA"/>
</dbReference>
<dbReference type="InterPro" id="IPR005162">
    <property type="entry name" value="Retrotrans_gag_dom"/>
</dbReference>
<dbReference type="STRING" id="59895.A0A103YLB6"/>
<evidence type="ECO:0000259" key="1">
    <source>
        <dbReference type="Pfam" id="PF03732"/>
    </source>
</evidence>
<protein>
    <submittedName>
        <fullName evidence="2">Retrotransposon gag protein</fullName>
    </submittedName>
</protein>
<feature type="domain" description="Retrotransposon gag" evidence="1">
    <location>
        <begin position="109"/>
        <end position="206"/>
    </location>
</feature>
<organism evidence="2 3">
    <name type="scientific">Cynara cardunculus var. scolymus</name>
    <name type="common">Globe artichoke</name>
    <name type="synonym">Cynara scolymus</name>
    <dbReference type="NCBI Taxonomy" id="59895"/>
    <lineage>
        <taxon>Eukaryota</taxon>
        <taxon>Viridiplantae</taxon>
        <taxon>Streptophyta</taxon>
        <taxon>Embryophyta</taxon>
        <taxon>Tracheophyta</taxon>
        <taxon>Spermatophyta</taxon>
        <taxon>Magnoliopsida</taxon>
        <taxon>eudicotyledons</taxon>
        <taxon>Gunneridae</taxon>
        <taxon>Pentapetalae</taxon>
        <taxon>asterids</taxon>
        <taxon>campanulids</taxon>
        <taxon>Asterales</taxon>
        <taxon>Asteraceae</taxon>
        <taxon>Carduoideae</taxon>
        <taxon>Cardueae</taxon>
        <taxon>Carduinae</taxon>
        <taxon>Cynara</taxon>
    </lineage>
</organism>
<evidence type="ECO:0000313" key="3">
    <source>
        <dbReference type="Proteomes" id="UP000243975"/>
    </source>
</evidence>
<dbReference type="Gramene" id="KVI11122">
    <property type="protein sequence ID" value="KVI11122"/>
    <property type="gene ID" value="Ccrd_010470"/>
</dbReference>
<keyword evidence="3" id="KW-1185">Reference proteome</keyword>
<accession>A0A103YLB6</accession>
<reference evidence="2 3" key="1">
    <citation type="journal article" date="2016" name="Sci. Rep.">
        <title>The genome sequence of the outbreeding globe artichoke constructed de novo incorporating a phase-aware low-pass sequencing strategy of F1 progeny.</title>
        <authorList>
            <person name="Scaglione D."/>
            <person name="Reyes-Chin-Wo S."/>
            <person name="Acquadro A."/>
            <person name="Froenicke L."/>
            <person name="Portis E."/>
            <person name="Beitel C."/>
            <person name="Tirone M."/>
            <person name="Mauro R."/>
            <person name="Lo Monaco A."/>
            <person name="Mauromicale G."/>
            <person name="Faccioli P."/>
            <person name="Cattivelli L."/>
            <person name="Rieseberg L."/>
            <person name="Michelmore R."/>
            <person name="Lanteri S."/>
        </authorList>
    </citation>
    <scope>NUCLEOTIDE SEQUENCE [LARGE SCALE GENOMIC DNA]</scope>
    <source>
        <strain evidence="2">2C</strain>
    </source>
</reference>
<proteinExistence type="predicted"/>
<dbReference type="AlphaFoldDB" id="A0A103YLB6"/>
<gene>
    <name evidence="2" type="ORF">Ccrd_010470</name>
</gene>
<evidence type="ECO:0000313" key="2">
    <source>
        <dbReference type="EMBL" id="KVI11122.1"/>
    </source>
</evidence>
<comment type="caution">
    <text evidence="2">The sequence shown here is derived from an EMBL/GenBank/DDBJ whole genome shotgun (WGS) entry which is preliminary data.</text>
</comment>
<sequence>MAPTTRRSSGESSQDPNLRRVLMFEVGEALQTMIPELFEQMKAELKIELGQMMDERITTLGANHNKGLGRANVLRDFMACNPPNFKGQKDPLESAFRTSFCPAANQVLYATTLLQGTAKIWLNLTCKTIPEEELNAMTWNDFKTRFSKQFVPQIEVEQVTKEFLDMKQTTESVNEITDKFMEKALFCPQYIADETMKLFRYTEMLKPEIRSFVALARCKTLAEAIEIARAQELDLDIKRKTAPSHEAMHLTRNSNPLNQRTKTNHLNQGTKEVYHCVRSATNTTMGTALTWHVTNVEVLVSDVDYCFLTEFGFQLVQTLTQVLVSDVVANITLTQLDYCFVVQETGRYSLFTFSVLVLLEPDFEHYRNQLLFYIRCSFYIVAVLQVGHEFDAAIKDTDPRLNKTVLCEGNAHRYEQLQDASDFIKPSSRIQENSEHKNPNQSFAPLYSRREGDNAYLSMERREATVGRRRLELAVEMRWSPSIGTRRRATVLDNKSKGFDDINIDEIDNIGVCYNIGVDDIDVSER</sequence>
<dbReference type="Proteomes" id="UP000243975">
    <property type="component" value="Unassembled WGS sequence"/>
</dbReference>
<dbReference type="Pfam" id="PF03732">
    <property type="entry name" value="Retrotrans_gag"/>
    <property type="match status" value="1"/>
</dbReference>
<name>A0A103YLB6_CYNCS</name>